<evidence type="ECO:0000256" key="3">
    <source>
        <dbReference type="SAM" id="MobiDB-lite"/>
    </source>
</evidence>
<reference evidence="5" key="2">
    <citation type="submission" date="2020-09" db="EMBL/GenBank/DDBJ databases">
        <authorList>
            <person name="Sun Q."/>
            <person name="Zhou Y."/>
        </authorList>
    </citation>
    <scope>NUCLEOTIDE SEQUENCE</scope>
    <source>
        <strain evidence="5">CGMCC 1.15320</strain>
    </source>
</reference>
<dbReference type="SUPFAM" id="SSF52540">
    <property type="entry name" value="P-loop containing nucleoside triphosphate hydrolases"/>
    <property type="match status" value="1"/>
</dbReference>
<dbReference type="EMBL" id="BMIF01000002">
    <property type="protein sequence ID" value="GGA57735.1"/>
    <property type="molecule type" value="Genomic_DNA"/>
</dbReference>
<dbReference type="Gene3D" id="3.40.50.2300">
    <property type="match status" value="1"/>
</dbReference>
<name>A0A916RHG4_9HYPH</name>
<dbReference type="Gene3D" id="3.40.50.300">
    <property type="entry name" value="P-loop containing nucleotide triphosphate hydrolases"/>
    <property type="match status" value="1"/>
</dbReference>
<proteinExistence type="predicted"/>
<organism evidence="5 6">
    <name type="scientific">Nitratireductor aestuarii</name>
    <dbReference type="NCBI Taxonomy" id="1735103"/>
    <lineage>
        <taxon>Bacteria</taxon>
        <taxon>Pseudomonadati</taxon>
        <taxon>Pseudomonadota</taxon>
        <taxon>Alphaproteobacteria</taxon>
        <taxon>Hyphomicrobiales</taxon>
        <taxon>Phyllobacteriaceae</taxon>
        <taxon>Nitratireductor</taxon>
    </lineage>
</organism>
<dbReference type="Pfam" id="PF13614">
    <property type="entry name" value="AAA_31"/>
    <property type="match status" value="1"/>
</dbReference>
<comment type="caution">
    <text evidence="5">The sequence shown here is derived from an EMBL/GenBank/DDBJ whole genome shotgun (WGS) entry which is preliminary data.</text>
</comment>
<dbReference type="Proteomes" id="UP000636264">
    <property type="component" value="Unassembled WGS sequence"/>
</dbReference>
<feature type="region of interest" description="Disordered" evidence="3">
    <location>
        <begin position="1"/>
        <end position="20"/>
    </location>
</feature>
<evidence type="ECO:0000313" key="5">
    <source>
        <dbReference type="EMBL" id="GGA57735.1"/>
    </source>
</evidence>
<dbReference type="AlphaFoldDB" id="A0A916RHG4"/>
<dbReference type="GO" id="GO:0005524">
    <property type="term" value="F:ATP binding"/>
    <property type="evidence" value="ECO:0007669"/>
    <property type="project" value="UniProtKB-KW"/>
</dbReference>
<evidence type="ECO:0000256" key="2">
    <source>
        <dbReference type="ARBA" id="ARBA00022840"/>
    </source>
</evidence>
<feature type="domain" description="AAA" evidence="4">
    <location>
        <begin position="164"/>
        <end position="327"/>
    </location>
</feature>
<dbReference type="InterPro" id="IPR011006">
    <property type="entry name" value="CheY-like_superfamily"/>
</dbReference>
<gene>
    <name evidence="5" type="ORF">GCM10011385_09060</name>
</gene>
<keyword evidence="6" id="KW-1185">Reference proteome</keyword>
<dbReference type="InterPro" id="IPR050625">
    <property type="entry name" value="ParA/MinD_ATPase"/>
</dbReference>
<reference evidence="5" key="1">
    <citation type="journal article" date="2014" name="Int. J. Syst. Evol. Microbiol.">
        <title>Complete genome sequence of Corynebacterium casei LMG S-19264T (=DSM 44701T), isolated from a smear-ripened cheese.</title>
        <authorList>
            <consortium name="US DOE Joint Genome Institute (JGI-PGF)"/>
            <person name="Walter F."/>
            <person name="Albersmeier A."/>
            <person name="Kalinowski J."/>
            <person name="Ruckert C."/>
        </authorList>
    </citation>
    <scope>NUCLEOTIDE SEQUENCE</scope>
    <source>
        <strain evidence="5">CGMCC 1.15320</strain>
    </source>
</reference>
<evidence type="ECO:0000259" key="4">
    <source>
        <dbReference type="Pfam" id="PF13614"/>
    </source>
</evidence>
<dbReference type="PANTHER" id="PTHR43384">
    <property type="entry name" value="SEPTUM SITE-DETERMINING PROTEIN MIND HOMOLOG, CHLOROPLASTIC-RELATED"/>
    <property type="match status" value="1"/>
</dbReference>
<sequence>MDYTMSLSVEADPFSAEETDQATPLTLRPIPRISIQAFCLTGEVAEVIDRTGKDRRVAKVHLIVRSGSIADATEFYRSASTPNLLILETHDEPQDLMDRLSGLAEVCDPSTKVVIIGHYNDVALYRELIRAGVSEYLVAPINLADVIGTISDIFVDPSAKPLGRTIAFIGAKGGVGSSTLAHNISWALSETFENEVVIADLDLPFGTANIDFDQDPPQGIAEAVFSPNRIDEVYLDRLLTECSKHLSLLAAPSSLERVYDFDAEAFSPIVETAQRTAPTVILDIPHGWTSWISTTLARADEIVITAAPDLANLRNAKSLMDALKKLRPNDAAPRLILNQSGVPKKPEISASDFGSALGVKPLATIPFDPPTFGKAANAGRMIGQLNPKHPISQTINQVAFALAGRREVQGKKKPKLAAIFSRFTSKKK</sequence>
<dbReference type="GO" id="GO:0051782">
    <property type="term" value="P:negative regulation of cell division"/>
    <property type="evidence" value="ECO:0007669"/>
    <property type="project" value="TreeGrafter"/>
</dbReference>
<dbReference type="SUPFAM" id="SSF52172">
    <property type="entry name" value="CheY-like"/>
    <property type="match status" value="1"/>
</dbReference>
<keyword evidence="1" id="KW-0547">Nucleotide-binding</keyword>
<protein>
    <submittedName>
        <fullName evidence="5">Transcriptional regulator</fullName>
    </submittedName>
</protein>
<dbReference type="GO" id="GO:0016887">
    <property type="term" value="F:ATP hydrolysis activity"/>
    <property type="evidence" value="ECO:0007669"/>
    <property type="project" value="TreeGrafter"/>
</dbReference>
<dbReference type="InterPro" id="IPR027417">
    <property type="entry name" value="P-loop_NTPase"/>
</dbReference>
<dbReference type="PANTHER" id="PTHR43384:SF6">
    <property type="entry name" value="SEPTUM SITE-DETERMINING PROTEIN MIND HOMOLOG, CHLOROPLASTIC"/>
    <property type="match status" value="1"/>
</dbReference>
<evidence type="ECO:0000313" key="6">
    <source>
        <dbReference type="Proteomes" id="UP000636264"/>
    </source>
</evidence>
<dbReference type="InterPro" id="IPR025669">
    <property type="entry name" value="AAA_dom"/>
</dbReference>
<dbReference type="GO" id="GO:0009898">
    <property type="term" value="C:cytoplasmic side of plasma membrane"/>
    <property type="evidence" value="ECO:0007669"/>
    <property type="project" value="TreeGrafter"/>
</dbReference>
<dbReference type="GO" id="GO:0005829">
    <property type="term" value="C:cytosol"/>
    <property type="evidence" value="ECO:0007669"/>
    <property type="project" value="TreeGrafter"/>
</dbReference>
<keyword evidence="2" id="KW-0067">ATP-binding</keyword>
<evidence type="ECO:0000256" key="1">
    <source>
        <dbReference type="ARBA" id="ARBA00022741"/>
    </source>
</evidence>
<accession>A0A916RHG4</accession>